<dbReference type="EMBL" id="LGUT01001501">
    <property type="protein sequence ID" value="KOG88814.1"/>
    <property type="molecule type" value="Genomic_DNA"/>
</dbReference>
<dbReference type="Proteomes" id="UP000037020">
    <property type="component" value="Unassembled WGS sequence"/>
</dbReference>
<evidence type="ECO:0000313" key="3">
    <source>
        <dbReference type="EMBL" id="KOG88814.1"/>
    </source>
</evidence>
<gene>
    <name evidence="3" type="ORF">ADK38_17695</name>
</gene>
<proteinExistence type="predicted"/>
<sequence>MTGGRIFTALFVGAAGTSIVLLVHLVAVGTEMTRPTPPYGPRQSLGGQKGPGMTAKNSPTCVYCQSLTKKLAEAERNRDPSAALDCRVLLKRHRAQGHPVPLQAQP</sequence>
<feature type="region of interest" description="Disordered" evidence="1">
    <location>
        <begin position="32"/>
        <end position="55"/>
    </location>
</feature>
<evidence type="ECO:0000256" key="1">
    <source>
        <dbReference type="SAM" id="MobiDB-lite"/>
    </source>
</evidence>
<keyword evidence="2" id="KW-0812">Transmembrane</keyword>
<keyword evidence="2" id="KW-0472">Membrane</keyword>
<reference evidence="3 4" key="1">
    <citation type="submission" date="2015-07" db="EMBL/GenBank/DDBJ databases">
        <authorList>
            <person name="Ju K.-S."/>
            <person name="Doroghazi J.R."/>
            <person name="Metcalf W.W."/>
        </authorList>
    </citation>
    <scope>NUCLEOTIDE SEQUENCE [LARGE SCALE GENOMIC DNA]</scope>
    <source>
        <strain evidence="3 4">NRRL B-3589</strain>
    </source>
</reference>
<organism evidence="3 4">
    <name type="scientific">Streptomyces varsoviensis</name>
    <dbReference type="NCBI Taxonomy" id="67373"/>
    <lineage>
        <taxon>Bacteria</taxon>
        <taxon>Bacillati</taxon>
        <taxon>Actinomycetota</taxon>
        <taxon>Actinomycetes</taxon>
        <taxon>Kitasatosporales</taxon>
        <taxon>Streptomycetaceae</taxon>
        <taxon>Streptomyces</taxon>
    </lineage>
</organism>
<keyword evidence="2" id="KW-1133">Transmembrane helix</keyword>
<protein>
    <submittedName>
        <fullName evidence="3">Uncharacterized protein</fullName>
    </submittedName>
</protein>
<evidence type="ECO:0000313" key="4">
    <source>
        <dbReference type="Proteomes" id="UP000037020"/>
    </source>
</evidence>
<evidence type="ECO:0000256" key="2">
    <source>
        <dbReference type="SAM" id="Phobius"/>
    </source>
</evidence>
<keyword evidence="4" id="KW-1185">Reference proteome</keyword>
<accession>A0ABR5J5Y4</accession>
<name>A0ABR5J5Y4_9ACTN</name>
<dbReference type="RefSeq" id="WP_030877585.1">
    <property type="nucleotide sequence ID" value="NZ_JBIRHZ010000008.1"/>
</dbReference>
<feature type="transmembrane region" description="Helical" evidence="2">
    <location>
        <begin position="6"/>
        <end position="28"/>
    </location>
</feature>
<comment type="caution">
    <text evidence="3">The sequence shown here is derived from an EMBL/GenBank/DDBJ whole genome shotgun (WGS) entry which is preliminary data.</text>
</comment>